<feature type="compositionally biased region" description="Polar residues" evidence="1">
    <location>
        <begin position="79"/>
        <end position="97"/>
    </location>
</feature>
<dbReference type="STRING" id="559305.F2SV75"/>
<dbReference type="InParanoid" id="F2SV75"/>
<evidence type="ECO:0000313" key="3">
    <source>
        <dbReference type="Proteomes" id="UP000008864"/>
    </source>
</evidence>
<keyword evidence="3" id="KW-1185">Reference proteome</keyword>
<dbReference type="eggNOG" id="ENOG502R17J">
    <property type="taxonomic scope" value="Eukaryota"/>
</dbReference>
<dbReference type="GeneID" id="10375506"/>
<feature type="region of interest" description="Disordered" evidence="1">
    <location>
        <begin position="241"/>
        <end position="261"/>
    </location>
</feature>
<protein>
    <submittedName>
        <fullName evidence="2">Uncharacterized protein</fullName>
    </submittedName>
</protein>
<feature type="region of interest" description="Disordered" evidence="1">
    <location>
        <begin position="129"/>
        <end position="199"/>
    </location>
</feature>
<dbReference type="AlphaFoldDB" id="F2SV75"/>
<dbReference type="VEuPathDB" id="FungiDB:TERG_06367"/>
<name>F2SV75_TRIRC</name>
<dbReference type="RefSeq" id="XP_047604590.1">
    <property type="nucleotide sequence ID" value="XM_047748604.1"/>
</dbReference>
<accession>F2SV75</accession>
<dbReference type="OrthoDB" id="196165at2759"/>
<evidence type="ECO:0000313" key="2">
    <source>
        <dbReference type="EMBL" id="EGD90137.2"/>
    </source>
</evidence>
<proteinExistence type="predicted"/>
<feature type="compositionally biased region" description="Basic residues" evidence="1">
    <location>
        <begin position="1"/>
        <end position="12"/>
    </location>
</feature>
<feature type="region of interest" description="Disordered" evidence="1">
    <location>
        <begin position="1"/>
        <end position="98"/>
    </location>
</feature>
<feature type="compositionally biased region" description="Polar residues" evidence="1">
    <location>
        <begin position="53"/>
        <end position="71"/>
    </location>
</feature>
<gene>
    <name evidence="2" type="ORF">TERG_06367</name>
</gene>
<sequence>MLSGLFKRRDRKTKATDDDDDQEKISEESIRSSTPTSTMGDYGRDGSKPAVTLQRTPSKLQKTPPGEQQGSAARHENGRSTSRQEVAAPQSPSATKQTFHRMANSNSSINNLSNGPSHDLPRRRVHGYDLQRCSGHSPTNKIDQYRRDLNPTSPLSRSPAVHQNPHQTLPFTHQRIKPSTNTHPPKPQHTPPTQARNQPVSLTLLTQRSRAVNLTITMMTPSRISTHYPMTKTSIHPNQLAHLPQQSPPHSPKTPLSKMTEARSNPYHHPLVSSLPGTTAGCEHTWTMAVISAIS</sequence>
<dbReference type="Proteomes" id="UP000008864">
    <property type="component" value="Unassembled WGS sequence"/>
</dbReference>
<evidence type="ECO:0000256" key="1">
    <source>
        <dbReference type="SAM" id="MobiDB-lite"/>
    </source>
</evidence>
<dbReference type="EMBL" id="GG700654">
    <property type="protein sequence ID" value="EGD90137.2"/>
    <property type="molecule type" value="Genomic_DNA"/>
</dbReference>
<reference evidence="3" key="1">
    <citation type="journal article" date="2012" name="MBio">
        <title>Comparative genome analysis of Trichophyton rubrum and related dermatophytes reveals candidate genes involved in infection.</title>
        <authorList>
            <person name="Martinez D.A."/>
            <person name="Oliver B.G."/>
            <person name="Graeser Y."/>
            <person name="Goldberg J.M."/>
            <person name="Li W."/>
            <person name="Martinez-Rossi N.M."/>
            <person name="Monod M."/>
            <person name="Shelest E."/>
            <person name="Barton R.C."/>
            <person name="Birch E."/>
            <person name="Brakhage A.A."/>
            <person name="Chen Z."/>
            <person name="Gurr S.J."/>
            <person name="Heiman D."/>
            <person name="Heitman J."/>
            <person name="Kosti I."/>
            <person name="Rossi A."/>
            <person name="Saif S."/>
            <person name="Samalova M."/>
            <person name="Saunders C.W."/>
            <person name="Shea T."/>
            <person name="Summerbell R.C."/>
            <person name="Xu J."/>
            <person name="Young S."/>
            <person name="Zeng Q."/>
            <person name="Birren B.W."/>
            <person name="Cuomo C.A."/>
            <person name="White T.C."/>
        </authorList>
    </citation>
    <scope>NUCLEOTIDE SEQUENCE [LARGE SCALE GENOMIC DNA]</scope>
    <source>
        <strain evidence="3">ATCC MYA-4607 / CBS 118892</strain>
    </source>
</reference>
<organism evidence="2 3">
    <name type="scientific">Trichophyton rubrum (strain ATCC MYA-4607 / CBS 118892)</name>
    <name type="common">Athlete's foot fungus</name>
    <dbReference type="NCBI Taxonomy" id="559305"/>
    <lineage>
        <taxon>Eukaryota</taxon>
        <taxon>Fungi</taxon>
        <taxon>Dikarya</taxon>
        <taxon>Ascomycota</taxon>
        <taxon>Pezizomycotina</taxon>
        <taxon>Eurotiomycetes</taxon>
        <taxon>Eurotiomycetidae</taxon>
        <taxon>Onygenales</taxon>
        <taxon>Arthrodermataceae</taxon>
        <taxon>Trichophyton</taxon>
    </lineage>
</organism>
<dbReference type="HOGENOM" id="CLU_943950_0_0_1"/>